<dbReference type="Gene3D" id="1.20.120.520">
    <property type="entry name" value="nmb1532 protein domain like"/>
    <property type="match status" value="1"/>
</dbReference>
<gene>
    <name evidence="3" type="ORF">ACFPGP_07420</name>
</gene>
<name>A0ABW0BGT0_9ACTN</name>
<comment type="caution">
    <text evidence="3">The sequence shown here is derived from an EMBL/GenBank/DDBJ whole genome shotgun (WGS) entry which is preliminary data.</text>
</comment>
<evidence type="ECO:0000313" key="4">
    <source>
        <dbReference type="Proteomes" id="UP001596087"/>
    </source>
</evidence>
<dbReference type="RefSeq" id="WP_378588864.1">
    <property type="nucleotide sequence ID" value="NZ_JBHSKD010000007.1"/>
</dbReference>
<dbReference type="Pfam" id="PF01814">
    <property type="entry name" value="Hemerythrin"/>
    <property type="match status" value="1"/>
</dbReference>
<evidence type="ECO:0000259" key="2">
    <source>
        <dbReference type="Pfam" id="PF01814"/>
    </source>
</evidence>
<feature type="compositionally biased region" description="Polar residues" evidence="1">
    <location>
        <begin position="1"/>
        <end position="15"/>
    </location>
</feature>
<organism evidence="3 4">
    <name type="scientific">Nocardioides taihuensis</name>
    <dbReference type="NCBI Taxonomy" id="1835606"/>
    <lineage>
        <taxon>Bacteria</taxon>
        <taxon>Bacillati</taxon>
        <taxon>Actinomycetota</taxon>
        <taxon>Actinomycetes</taxon>
        <taxon>Propionibacteriales</taxon>
        <taxon>Nocardioidaceae</taxon>
        <taxon>Nocardioides</taxon>
    </lineage>
</organism>
<dbReference type="CDD" id="cd12108">
    <property type="entry name" value="Hr-like"/>
    <property type="match status" value="1"/>
</dbReference>
<reference evidence="4" key="1">
    <citation type="journal article" date="2019" name="Int. J. Syst. Evol. Microbiol.">
        <title>The Global Catalogue of Microorganisms (GCM) 10K type strain sequencing project: providing services to taxonomists for standard genome sequencing and annotation.</title>
        <authorList>
            <consortium name="The Broad Institute Genomics Platform"/>
            <consortium name="The Broad Institute Genome Sequencing Center for Infectious Disease"/>
            <person name="Wu L."/>
            <person name="Ma J."/>
        </authorList>
    </citation>
    <scope>NUCLEOTIDE SEQUENCE [LARGE SCALE GENOMIC DNA]</scope>
    <source>
        <strain evidence="4">DFY41</strain>
    </source>
</reference>
<protein>
    <submittedName>
        <fullName evidence="3">Hemerythrin domain-containing protein</fullName>
    </submittedName>
</protein>
<proteinExistence type="predicted"/>
<dbReference type="InterPro" id="IPR012312">
    <property type="entry name" value="Hemerythrin-like"/>
</dbReference>
<evidence type="ECO:0000313" key="3">
    <source>
        <dbReference type="EMBL" id="MFC5176496.1"/>
    </source>
</evidence>
<evidence type="ECO:0000256" key="1">
    <source>
        <dbReference type="SAM" id="MobiDB-lite"/>
    </source>
</evidence>
<dbReference type="Proteomes" id="UP001596087">
    <property type="component" value="Unassembled WGS sequence"/>
</dbReference>
<feature type="region of interest" description="Disordered" evidence="1">
    <location>
        <begin position="1"/>
        <end position="24"/>
    </location>
</feature>
<sequence>MTSTQNPTDRSTWPTQVRLPGQTAAHPGPVDMTMMYVMHHAFRRDLAVLSAAAAVTPADDRRAWVALADRWALFAEALHLHHTGEDRGLWPRLLAVATPEEAEVLEAMEAEHEGIDPMLTACASGFARLREHADEDARATLAVRLAAARAQLGEHLRHEETEAIEIIQRRLSDADWHQIEEESFKHDIAPRTLLKLVPWVAEGVPAEVRDAVFSAPGGRVNQALWYLTRGGFRRRQRRALAHVGGPIEVR</sequence>
<keyword evidence="4" id="KW-1185">Reference proteome</keyword>
<dbReference type="EMBL" id="JBHSKD010000007">
    <property type="protein sequence ID" value="MFC5176496.1"/>
    <property type="molecule type" value="Genomic_DNA"/>
</dbReference>
<feature type="domain" description="Hemerythrin-like" evidence="2">
    <location>
        <begin position="34"/>
        <end position="163"/>
    </location>
</feature>
<accession>A0ABW0BGT0</accession>